<keyword evidence="16" id="KW-1185">Reference proteome</keyword>
<dbReference type="PRINTS" id="PR00075">
    <property type="entry name" value="FACDDSATRASE"/>
</dbReference>
<keyword evidence="5 13" id="KW-0812">Transmembrane</keyword>
<evidence type="ECO:0000256" key="8">
    <source>
        <dbReference type="ARBA" id="ARBA00023002"/>
    </source>
</evidence>
<evidence type="ECO:0000256" key="10">
    <source>
        <dbReference type="ARBA" id="ARBA00023098"/>
    </source>
</evidence>
<evidence type="ECO:0000256" key="9">
    <source>
        <dbReference type="ARBA" id="ARBA00023004"/>
    </source>
</evidence>
<evidence type="ECO:0000313" key="17">
    <source>
        <dbReference type="RefSeq" id="XP_050944093.1"/>
    </source>
</evidence>
<evidence type="ECO:0000256" key="3">
    <source>
        <dbReference type="ARBA" id="ARBA00009295"/>
    </source>
</evidence>
<keyword evidence="8 13" id="KW-0560">Oxidoreductase</keyword>
<comment type="domain">
    <text evidence="13">The histidine box domains are involved in binding the catalytic metal ions.</text>
</comment>
<name>A0ABM3L234_CUCME</name>
<comment type="pathway">
    <text evidence="2">Lipid metabolism.</text>
</comment>
<dbReference type="InterPro" id="IPR005804">
    <property type="entry name" value="FA_desaturase_dom"/>
</dbReference>
<evidence type="ECO:0000259" key="15">
    <source>
        <dbReference type="Pfam" id="PF00487"/>
    </source>
</evidence>
<comment type="similarity">
    <text evidence="3 13">Belongs to the fatty acid desaturase type 1 family.</text>
</comment>
<keyword evidence="11 14" id="KW-0472">Membrane</keyword>
<dbReference type="RefSeq" id="XP_050944093.1">
    <property type="nucleotide sequence ID" value="XM_051088136.1"/>
</dbReference>
<evidence type="ECO:0000256" key="13">
    <source>
        <dbReference type="RuleBase" id="RU000581"/>
    </source>
</evidence>
<keyword evidence="9" id="KW-0408">Iron</keyword>
<keyword evidence="12 13" id="KW-0275">Fatty acid biosynthesis</keyword>
<evidence type="ECO:0000256" key="5">
    <source>
        <dbReference type="ARBA" id="ARBA00022692"/>
    </source>
</evidence>
<reference evidence="17" key="1">
    <citation type="submission" date="2025-08" db="UniProtKB">
        <authorList>
            <consortium name="RefSeq"/>
        </authorList>
    </citation>
    <scope>IDENTIFICATION</scope>
    <source>
        <tissue evidence="17">Stem</tissue>
    </source>
</reference>
<sequence>MGKVRPMPFGRRKWAKRDIFTASLILSFHIPCIFAPFYFNWSAFWVAFILYILTGLFGISISYHRNLSHKSFKLPKWLEYVFAYCGVHAVQGDPIDWVSTHRYHHQYTDTERDPHSPVQGFWFSYVMWTIDIITLTNKVCPDPNNVADMENDAFYRFIRDTYLLHPIALGVLLYAVGGTPFFLWGMCVRSSMFMNVSFMVNSICHSWGKKQWNTNDSTRNNWWISLLSFGESWHNNHHAFEYSARVGIEWWEVDIGWYVILFLQAIGLATDVKQPSQAHKQRLSMDKPNESCQE</sequence>
<evidence type="ECO:0000256" key="6">
    <source>
        <dbReference type="ARBA" id="ARBA00022832"/>
    </source>
</evidence>
<evidence type="ECO:0000256" key="7">
    <source>
        <dbReference type="ARBA" id="ARBA00022989"/>
    </source>
</evidence>
<comment type="subcellular location">
    <subcellularLocation>
        <location evidence="1">Membrane</location>
        <topology evidence="1">Multi-pass membrane protein</topology>
    </subcellularLocation>
</comment>
<accession>A0ABM3L234</accession>
<organism evidence="16 17">
    <name type="scientific">Cucumis melo</name>
    <name type="common">Muskmelon</name>
    <dbReference type="NCBI Taxonomy" id="3656"/>
    <lineage>
        <taxon>Eukaryota</taxon>
        <taxon>Viridiplantae</taxon>
        <taxon>Streptophyta</taxon>
        <taxon>Embryophyta</taxon>
        <taxon>Tracheophyta</taxon>
        <taxon>Spermatophyta</taxon>
        <taxon>Magnoliopsida</taxon>
        <taxon>eudicotyledons</taxon>
        <taxon>Gunneridae</taxon>
        <taxon>Pentapetalae</taxon>
        <taxon>rosids</taxon>
        <taxon>fabids</taxon>
        <taxon>Cucurbitales</taxon>
        <taxon>Cucurbitaceae</taxon>
        <taxon>Benincaseae</taxon>
        <taxon>Cucumis</taxon>
    </lineage>
</organism>
<comment type="cofactor">
    <cofactor evidence="13">
        <name>Fe(2+)</name>
        <dbReference type="ChEBI" id="CHEBI:29033"/>
    </cofactor>
</comment>
<dbReference type="Proteomes" id="UP001652600">
    <property type="component" value="Chromosome 7"/>
</dbReference>
<dbReference type="Pfam" id="PF00487">
    <property type="entry name" value="FA_desaturase"/>
    <property type="match status" value="1"/>
</dbReference>
<dbReference type="PANTHER" id="PTHR11351">
    <property type="entry name" value="ACYL-COA DESATURASE"/>
    <property type="match status" value="1"/>
</dbReference>
<proteinExistence type="inferred from homology"/>
<evidence type="ECO:0000313" key="16">
    <source>
        <dbReference type="Proteomes" id="UP001652600"/>
    </source>
</evidence>
<evidence type="ECO:0000256" key="1">
    <source>
        <dbReference type="ARBA" id="ARBA00004141"/>
    </source>
</evidence>
<feature type="transmembrane region" description="Helical" evidence="14">
    <location>
        <begin position="20"/>
        <end position="39"/>
    </location>
</feature>
<evidence type="ECO:0000256" key="4">
    <source>
        <dbReference type="ARBA" id="ARBA00022516"/>
    </source>
</evidence>
<dbReference type="InterPro" id="IPR015876">
    <property type="entry name" value="Acyl-CoA_DS"/>
</dbReference>
<gene>
    <name evidence="17" type="primary">LOC107990276</name>
</gene>
<keyword evidence="7 14" id="KW-1133">Transmembrane helix</keyword>
<keyword evidence="10" id="KW-0443">Lipid metabolism</keyword>
<feature type="domain" description="Fatty acid desaturase" evidence="15">
    <location>
        <begin position="44"/>
        <end position="252"/>
    </location>
</feature>
<dbReference type="GeneID" id="107990276"/>
<keyword evidence="6" id="KW-0276">Fatty acid metabolism</keyword>
<keyword evidence="4 13" id="KW-0444">Lipid biosynthesis</keyword>
<dbReference type="CDD" id="cd03505">
    <property type="entry name" value="Delta9-FADS-like"/>
    <property type="match status" value="1"/>
</dbReference>
<evidence type="ECO:0000256" key="12">
    <source>
        <dbReference type="ARBA" id="ARBA00023160"/>
    </source>
</evidence>
<evidence type="ECO:0000256" key="11">
    <source>
        <dbReference type="ARBA" id="ARBA00023136"/>
    </source>
</evidence>
<feature type="transmembrane region" description="Helical" evidence="14">
    <location>
        <begin position="45"/>
        <end position="63"/>
    </location>
</feature>
<evidence type="ECO:0000256" key="2">
    <source>
        <dbReference type="ARBA" id="ARBA00005189"/>
    </source>
</evidence>
<feature type="transmembrane region" description="Helical" evidence="14">
    <location>
        <begin position="162"/>
        <end position="184"/>
    </location>
</feature>
<protein>
    <submittedName>
        <fullName evidence="17">Palmitoyl-monogalactosyldiacylglycerol delta-7 desaturase, chloroplastic-like</fullName>
    </submittedName>
</protein>
<evidence type="ECO:0000256" key="14">
    <source>
        <dbReference type="SAM" id="Phobius"/>
    </source>
</evidence>
<dbReference type="PANTHER" id="PTHR11351:SF31">
    <property type="entry name" value="DESATURASE 1, ISOFORM A-RELATED"/>
    <property type="match status" value="1"/>
</dbReference>